<dbReference type="Proteomes" id="UP000036987">
    <property type="component" value="Unassembled WGS sequence"/>
</dbReference>
<evidence type="ECO:0000256" key="1">
    <source>
        <dbReference type="ARBA" id="ARBA00004521"/>
    </source>
</evidence>
<dbReference type="FunFam" id="1.20.58.70:FF:000003">
    <property type="entry name" value="Qa-SNARE, Sso1/Syntaxin1-type, SYP12A-group"/>
    <property type="match status" value="1"/>
</dbReference>
<dbReference type="OMA" id="CHIEAMI"/>
<dbReference type="PROSITE" id="PS00914">
    <property type="entry name" value="SYNTAXIN"/>
    <property type="match status" value="1"/>
</dbReference>
<gene>
    <name evidence="9" type="ORF">ZOSMA_31G00560</name>
</gene>
<evidence type="ECO:0000313" key="10">
    <source>
        <dbReference type="Proteomes" id="UP000036987"/>
    </source>
</evidence>
<evidence type="ECO:0000256" key="5">
    <source>
        <dbReference type="RuleBase" id="RU003858"/>
    </source>
</evidence>
<sequence>MNDLFSTASLKRYTDLKHQTQIDDIETGSNTEMSGDLGPFFKEVESVKNDLDELEKLHRRLQDVNEEVKLASNAKTTKSLRSSMDDTSKQVLQRAKRVKSKLEALDQSNIAHRNEPGCGSGSSSDRTRMSVVFGLGKKLKDLMDEFQSLRGKISADHKETVERHYFTVTGERPDEQTIEKLISTGGSESLMQQAIQRQGRGQVMDTVSEIQERHGEVQKLEKSLMDLHQVFLDMAVLVDAQGQQLNNIESHIANASSFVRAGGQQLQEAKKLEKSSKKWMCYAIGIIAIVVVIIVVSILIKTQ</sequence>
<keyword evidence="7" id="KW-1133">Transmembrane helix</keyword>
<dbReference type="Pfam" id="PF00804">
    <property type="entry name" value="Syntaxin"/>
    <property type="match status" value="1"/>
</dbReference>
<dbReference type="GO" id="GO:0005886">
    <property type="term" value="C:plasma membrane"/>
    <property type="evidence" value="ECO:0000318"/>
    <property type="project" value="GO_Central"/>
</dbReference>
<dbReference type="GO" id="GO:0006887">
    <property type="term" value="P:exocytosis"/>
    <property type="evidence" value="ECO:0000318"/>
    <property type="project" value="GO_Central"/>
</dbReference>
<dbReference type="SMART" id="SM00397">
    <property type="entry name" value="t_SNARE"/>
    <property type="match status" value="1"/>
</dbReference>
<feature type="transmembrane region" description="Helical" evidence="7">
    <location>
        <begin position="279"/>
        <end position="300"/>
    </location>
</feature>
<keyword evidence="4" id="KW-0653">Protein transport</keyword>
<keyword evidence="7" id="KW-0472">Membrane</keyword>
<protein>
    <recommendedName>
        <fullName evidence="8">t-SNARE coiled-coil homology domain-containing protein</fullName>
    </recommendedName>
</protein>
<dbReference type="Pfam" id="PF05739">
    <property type="entry name" value="SNARE"/>
    <property type="match status" value="1"/>
</dbReference>
<dbReference type="GO" id="GO:0006886">
    <property type="term" value="P:intracellular protein transport"/>
    <property type="evidence" value="ECO:0000318"/>
    <property type="project" value="GO_Central"/>
</dbReference>
<comment type="similarity">
    <text evidence="2 5">Belongs to the syntaxin family.</text>
</comment>
<evidence type="ECO:0000256" key="2">
    <source>
        <dbReference type="ARBA" id="ARBA00009063"/>
    </source>
</evidence>
<feature type="coiled-coil region" evidence="6">
    <location>
        <begin position="44"/>
        <end position="74"/>
    </location>
</feature>
<accession>A0A0K9P8Y4</accession>
<dbReference type="PROSITE" id="PS50192">
    <property type="entry name" value="T_SNARE"/>
    <property type="match status" value="1"/>
</dbReference>
<dbReference type="EMBL" id="LFYR01001032">
    <property type="protein sequence ID" value="KMZ65471.1"/>
    <property type="molecule type" value="Genomic_DNA"/>
</dbReference>
<evidence type="ECO:0000313" key="9">
    <source>
        <dbReference type="EMBL" id="KMZ65471.1"/>
    </source>
</evidence>
<dbReference type="GO" id="GO:0048278">
    <property type="term" value="P:vesicle docking"/>
    <property type="evidence" value="ECO:0000318"/>
    <property type="project" value="GO_Central"/>
</dbReference>
<dbReference type="SUPFAM" id="SSF47661">
    <property type="entry name" value="t-snare proteins"/>
    <property type="match status" value="1"/>
</dbReference>
<dbReference type="PANTHER" id="PTHR19957">
    <property type="entry name" value="SYNTAXIN"/>
    <property type="match status" value="1"/>
</dbReference>
<dbReference type="FunFam" id="1.20.5.110:FF:000008">
    <property type="entry name" value="Syntaxin 132"/>
    <property type="match status" value="1"/>
</dbReference>
<dbReference type="GO" id="GO:0012505">
    <property type="term" value="C:endomembrane system"/>
    <property type="evidence" value="ECO:0000318"/>
    <property type="project" value="GO_Central"/>
</dbReference>
<dbReference type="InterPro" id="IPR006012">
    <property type="entry name" value="Syntaxin/epimorphin_CS"/>
</dbReference>
<evidence type="ECO:0000256" key="7">
    <source>
        <dbReference type="SAM" id="Phobius"/>
    </source>
</evidence>
<dbReference type="PANTHER" id="PTHR19957:SF314">
    <property type="entry name" value="SYNTAXIN-124-RELATED"/>
    <property type="match status" value="1"/>
</dbReference>
<evidence type="ECO:0000256" key="3">
    <source>
        <dbReference type="ARBA" id="ARBA00022448"/>
    </source>
</evidence>
<keyword evidence="7" id="KW-0812">Transmembrane</keyword>
<dbReference type="InterPro" id="IPR006011">
    <property type="entry name" value="Syntaxin_N"/>
</dbReference>
<dbReference type="InterPro" id="IPR010989">
    <property type="entry name" value="SNARE"/>
</dbReference>
<dbReference type="Gene3D" id="1.20.5.110">
    <property type="match status" value="1"/>
</dbReference>
<keyword evidence="6" id="KW-0175">Coiled coil</keyword>
<evidence type="ECO:0000259" key="8">
    <source>
        <dbReference type="PROSITE" id="PS50192"/>
    </source>
</evidence>
<comment type="caution">
    <text evidence="9">The sequence shown here is derived from an EMBL/GenBank/DDBJ whole genome shotgun (WGS) entry which is preliminary data.</text>
</comment>
<dbReference type="GO" id="GO:0006906">
    <property type="term" value="P:vesicle fusion"/>
    <property type="evidence" value="ECO:0000318"/>
    <property type="project" value="GO_Central"/>
</dbReference>
<reference evidence="10" key="1">
    <citation type="journal article" date="2016" name="Nature">
        <title>The genome of the seagrass Zostera marina reveals angiosperm adaptation to the sea.</title>
        <authorList>
            <person name="Olsen J.L."/>
            <person name="Rouze P."/>
            <person name="Verhelst B."/>
            <person name="Lin Y.-C."/>
            <person name="Bayer T."/>
            <person name="Collen J."/>
            <person name="Dattolo E."/>
            <person name="De Paoli E."/>
            <person name="Dittami S."/>
            <person name="Maumus F."/>
            <person name="Michel G."/>
            <person name="Kersting A."/>
            <person name="Lauritano C."/>
            <person name="Lohaus R."/>
            <person name="Toepel M."/>
            <person name="Tonon T."/>
            <person name="Vanneste K."/>
            <person name="Amirebrahimi M."/>
            <person name="Brakel J."/>
            <person name="Bostroem C."/>
            <person name="Chovatia M."/>
            <person name="Grimwood J."/>
            <person name="Jenkins J.W."/>
            <person name="Jueterbock A."/>
            <person name="Mraz A."/>
            <person name="Stam W.T."/>
            <person name="Tice H."/>
            <person name="Bornberg-Bauer E."/>
            <person name="Green P.J."/>
            <person name="Pearson G.A."/>
            <person name="Procaccini G."/>
            <person name="Duarte C.M."/>
            <person name="Schmutz J."/>
            <person name="Reusch T.B.H."/>
            <person name="Van de Peer Y."/>
        </authorList>
    </citation>
    <scope>NUCLEOTIDE SEQUENCE [LARGE SCALE GENOMIC DNA]</scope>
    <source>
        <strain evidence="10">cv. Finnish</strain>
    </source>
</reference>
<keyword evidence="3" id="KW-0813">Transport</keyword>
<dbReference type="GO" id="GO:0031201">
    <property type="term" value="C:SNARE complex"/>
    <property type="evidence" value="ECO:0000318"/>
    <property type="project" value="GO_Central"/>
</dbReference>
<dbReference type="CDD" id="cd15848">
    <property type="entry name" value="SNARE_syntaxin1-like"/>
    <property type="match status" value="1"/>
</dbReference>
<organism evidence="9 10">
    <name type="scientific">Zostera marina</name>
    <name type="common">Eelgrass</name>
    <dbReference type="NCBI Taxonomy" id="29655"/>
    <lineage>
        <taxon>Eukaryota</taxon>
        <taxon>Viridiplantae</taxon>
        <taxon>Streptophyta</taxon>
        <taxon>Embryophyta</taxon>
        <taxon>Tracheophyta</taxon>
        <taxon>Spermatophyta</taxon>
        <taxon>Magnoliopsida</taxon>
        <taxon>Liliopsida</taxon>
        <taxon>Zosteraceae</taxon>
        <taxon>Zostera</taxon>
    </lineage>
</organism>
<dbReference type="GO" id="GO:0005484">
    <property type="term" value="F:SNAP receptor activity"/>
    <property type="evidence" value="ECO:0000318"/>
    <property type="project" value="GO_Central"/>
</dbReference>
<comment type="subcellular location">
    <subcellularLocation>
        <location evidence="1">Cell membrane</location>
        <topology evidence="1">Single-pass type IV membrane protein</topology>
    </subcellularLocation>
</comment>
<dbReference type="InterPro" id="IPR045242">
    <property type="entry name" value="Syntaxin"/>
</dbReference>
<evidence type="ECO:0000256" key="4">
    <source>
        <dbReference type="ARBA" id="ARBA00022927"/>
    </source>
</evidence>
<dbReference type="Gene3D" id="1.20.58.70">
    <property type="match status" value="1"/>
</dbReference>
<dbReference type="SMART" id="SM00503">
    <property type="entry name" value="SynN"/>
    <property type="match status" value="1"/>
</dbReference>
<feature type="domain" description="T-SNARE coiled-coil homology" evidence="8">
    <location>
        <begin position="207"/>
        <end position="269"/>
    </location>
</feature>
<dbReference type="OrthoDB" id="10255013at2759"/>
<dbReference type="AlphaFoldDB" id="A0A0K9P8Y4"/>
<evidence type="ECO:0000256" key="6">
    <source>
        <dbReference type="SAM" id="Coils"/>
    </source>
</evidence>
<keyword evidence="10" id="KW-1185">Reference proteome</keyword>
<dbReference type="STRING" id="29655.A0A0K9P8Y4"/>
<dbReference type="InterPro" id="IPR000727">
    <property type="entry name" value="T_SNARE_dom"/>
</dbReference>
<dbReference type="GO" id="GO:0000149">
    <property type="term" value="F:SNARE binding"/>
    <property type="evidence" value="ECO:0000318"/>
    <property type="project" value="GO_Central"/>
</dbReference>
<dbReference type="CDD" id="cd00179">
    <property type="entry name" value="SynN"/>
    <property type="match status" value="1"/>
</dbReference>
<proteinExistence type="inferred from homology"/>
<name>A0A0K9P8Y4_ZOSMR</name>